<dbReference type="InterPro" id="IPR036390">
    <property type="entry name" value="WH_DNA-bd_sf"/>
</dbReference>
<evidence type="ECO:0008006" key="4">
    <source>
        <dbReference type="Google" id="ProtNLM"/>
    </source>
</evidence>
<evidence type="ECO:0000256" key="1">
    <source>
        <dbReference type="SAM" id="MobiDB-lite"/>
    </source>
</evidence>
<name>A0A344UY54_9ACTN</name>
<dbReference type="AlphaFoldDB" id="A0A344UY54"/>
<dbReference type="Gene3D" id="1.10.10.10">
    <property type="entry name" value="Winged helix-like DNA-binding domain superfamily/Winged helix DNA-binding domain"/>
    <property type="match status" value="1"/>
</dbReference>
<proteinExistence type="predicted"/>
<organism evidence="2 3">
    <name type="scientific">Acidipropionibacterium virtanenii</name>
    <dbReference type="NCBI Taxonomy" id="2057246"/>
    <lineage>
        <taxon>Bacteria</taxon>
        <taxon>Bacillati</taxon>
        <taxon>Actinomycetota</taxon>
        <taxon>Actinomycetes</taxon>
        <taxon>Propionibacteriales</taxon>
        <taxon>Propionibacteriaceae</taxon>
        <taxon>Acidipropionibacterium</taxon>
    </lineage>
</organism>
<reference evidence="2 3" key="1">
    <citation type="submission" date="2017-12" db="EMBL/GenBank/DDBJ databases">
        <title>The whole genome sequence of the Acidipropionibacterium virtanenii sp. nov. type strain JS278.</title>
        <authorList>
            <person name="Laine P."/>
            <person name="Deptula P."/>
            <person name="Varmanen P."/>
            <person name="Auvinen P."/>
        </authorList>
    </citation>
    <scope>NUCLEOTIDE SEQUENCE [LARGE SCALE GENOMIC DNA]</scope>
    <source>
        <strain evidence="2 3">JS278</strain>
    </source>
</reference>
<feature type="region of interest" description="Disordered" evidence="1">
    <location>
        <begin position="1"/>
        <end position="20"/>
    </location>
</feature>
<dbReference type="RefSeq" id="WP_114045946.1">
    <property type="nucleotide sequence ID" value="NZ_CP025198.1"/>
</dbReference>
<dbReference type="Proteomes" id="UP000251995">
    <property type="component" value="Chromosome"/>
</dbReference>
<evidence type="ECO:0000313" key="3">
    <source>
        <dbReference type="Proteomes" id="UP000251995"/>
    </source>
</evidence>
<gene>
    <name evidence="2" type="ORF">JS278_03068</name>
</gene>
<sequence length="223" mass="23799">MTGTQLRLTDPGTDSPADRVVDSLRRRGGTASASEVGEDLAIHVSTARFHLDRLVEEGRVRTGREKRATRGRPRTMFTLAPDPADGPRAYHMLAGVLVDHLARQDDAVAVAHQAGVEWGRRYAGVDISEILEQIGFAPCPAEQSSPAEQNGPADRDSAAAADDSDDGAVRLALRHCPFIDVVRDHADLLCPLHRGVIEGVVGHPVGLEAHPGGICFVDLDQAG</sequence>
<dbReference type="InterPro" id="IPR036388">
    <property type="entry name" value="WH-like_DNA-bd_sf"/>
</dbReference>
<dbReference type="EMBL" id="CP025198">
    <property type="protein sequence ID" value="AXE40202.1"/>
    <property type="molecule type" value="Genomic_DNA"/>
</dbReference>
<dbReference type="SUPFAM" id="SSF46785">
    <property type="entry name" value="Winged helix' DNA-binding domain"/>
    <property type="match status" value="1"/>
</dbReference>
<evidence type="ECO:0000313" key="2">
    <source>
        <dbReference type="EMBL" id="AXE40202.1"/>
    </source>
</evidence>
<feature type="region of interest" description="Disordered" evidence="1">
    <location>
        <begin position="140"/>
        <end position="162"/>
    </location>
</feature>
<accession>A0A344UY54</accession>
<dbReference type="KEGG" id="acij:JS278_03068"/>
<dbReference type="OrthoDB" id="3399802at2"/>
<protein>
    <recommendedName>
        <fullName evidence="4">HTH arsR-type domain-containing protein</fullName>
    </recommendedName>
</protein>
<keyword evidence="3" id="KW-1185">Reference proteome</keyword>